<evidence type="ECO:0000256" key="1">
    <source>
        <dbReference type="SAM" id="MobiDB-lite"/>
    </source>
</evidence>
<sequence>MALNLQSQEYLAKLLAKENLAVQHGNYSTASFDVENRVLRLPLWEDKGKDVYDLLVGHEVGHALYTPADGWHDSEKKIGKIPRAYLNIVEDIRIERKIQETYPGIVRPFTAGYARLFDDNLFGTDDRDINKSGLMDRLNVHSKGRGYVPVEFSDEESPLVKEAMEVQTWNDVVNVCEKLFAFVDENEEDEMPEGTGADFPSNDMDGDDDAETENTQGTTPPEDDEEMDEEGEGDNGGESEEESKESETEEKPADKHSPWTEENFRENEKDLL</sequence>
<organism evidence="2">
    <name type="scientific">marine metagenome</name>
    <dbReference type="NCBI Taxonomy" id="408172"/>
    <lineage>
        <taxon>unclassified sequences</taxon>
        <taxon>metagenomes</taxon>
        <taxon>ecological metagenomes</taxon>
    </lineage>
</organism>
<evidence type="ECO:0008006" key="3">
    <source>
        <dbReference type="Google" id="ProtNLM"/>
    </source>
</evidence>
<feature type="compositionally biased region" description="Basic and acidic residues" evidence="1">
    <location>
        <begin position="245"/>
        <end position="272"/>
    </location>
</feature>
<evidence type="ECO:0000313" key="2">
    <source>
        <dbReference type="EMBL" id="SVA95451.1"/>
    </source>
</evidence>
<reference evidence="2" key="1">
    <citation type="submission" date="2018-05" db="EMBL/GenBank/DDBJ databases">
        <authorList>
            <person name="Lanie J.A."/>
            <person name="Ng W.-L."/>
            <person name="Kazmierczak K.M."/>
            <person name="Andrzejewski T.M."/>
            <person name="Davidsen T.M."/>
            <person name="Wayne K.J."/>
            <person name="Tettelin H."/>
            <person name="Glass J.I."/>
            <person name="Rusch D."/>
            <person name="Podicherti R."/>
            <person name="Tsui H.-C.T."/>
            <person name="Winkler M.E."/>
        </authorList>
    </citation>
    <scope>NUCLEOTIDE SEQUENCE</scope>
</reference>
<feature type="region of interest" description="Disordered" evidence="1">
    <location>
        <begin position="185"/>
        <end position="272"/>
    </location>
</feature>
<dbReference type="EMBL" id="UINC01023558">
    <property type="protein sequence ID" value="SVA95451.1"/>
    <property type="molecule type" value="Genomic_DNA"/>
</dbReference>
<accession>A0A382A2J4</accession>
<protein>
    <recommendedName>
        <fullName evidence="3">Metallopeptidase domain-containing protein</fullName>
    </recommendedName>
</protein>
<gene>
    <name evidence="2" type="ORF">METZ01_LOCUS148305</name>
</gene>
<name>A0A382A2J4_9ZZZZ</name>
<feature type="compositionally biased region" description="Acidic residues" evidence="1">
    <location>
        <begin position="221"/>
        <end position="244"/>
    </location>
</feature>
<proteinExistence type="predicted"/>
<dbReference type="AlphaFoldDB" id="A0A382A2J4"/>
<feature type="non-terminal residue" evidence="2">
    <location>
        <position position="272"/>
    </location>
</feature>